<evidence type="ECO:0000256" key="2">
    <source>
        <dbReference type="SAM" id="SignalP"/>
    </source>
</evidence>
<keyword evidence="5" id="KW-1185">Reference proteome</keyword>
<proteinExistence type="predicted"/>
<evidence type="ECO:0000313" key="3">
    <source>
        <dbReference type="EMBL" id="SIR65602.1"/>
    </source>
</evidence>
<evidence type="ECO:0000313" key="5">
    <source>
        <dbReference type="Proteomes" id="UP000186808"/>
    </source>
</evidence>
<accession>A0A377GFB8</accession>
<feature type="chain" id="PRO_5016605906" evidence="2">
    <location>
        <begin position="23"/>
        <end position="486"/>
    </location>
</feature>
<dbReference type="OrthoDB" id="5634380at2"/>
<dbReference type="AlphaFoldDB" id="A0A377GFB8"/>
<evidence type="ECO:0000256" key="1">
    <source>
        <dbReference type="SAM" id="MobiDB-lite"/>
    </source>
</evidence>
<dbReference type="EMBL" id="FTNL01000018">
    <property type="protein sequence ID" value="SIR65602.1"/>
    <property type="molecule type" value="Genomic_DNA"/>
</dbReference>
<keyword evidence="2" id="KW-0732">Signal</keyword>
<name>A0A377GFB8_9GAMM</name>
<dbReference type="EMBL" id="UGGV01000001">
    <property type="protein sequence ID" value="STO23510.1"/>
    <property type="molecule type" value="Genomic_DNA"/>
</dbReference>
<feature type="compositionally biased region" description="Gly residues" evidence="1">
    <location>
        <begin position="401"/>
        <end position="416"/>
    </location>
</feature>
<organism evidence="4 6">
    <name type="scientific">Fluoribacter gormanii</name>
    <dbReference type="NCBI Taxonomy" id="464"/>
    <lineage>
        <taxon>Bacteria</taxon>
        <taxon>Pseudomonadati</taxon>
        <taxon>Pseudomonadota</taxon>
        <taxon>Gammaproteobacteria</taxon>
        <taxon>Legionellales</taxon>
        <taxon>Legionellaceae</taxon>
        <taxon>Fluoribacter</taxon>
    </lineage>
</organism>
<dbReference type="NCBIfam" id="NF038225">
    <property type="entry name" value="IcmX_IVB"/>
    <property type="match status" value="1"/>
</dbReference>
<gene>
    <name evidence="4" type="ORF">NCTC11401_00309</name>
    <name evidence="3" type="ORF">SAMN05421777_11841</name>
</gene>
<dbReference type="RefSeq" id="WP_058468766.1">
    <property type="nucleotide sequence ID" value="NZ_CAAAIX010000017.1"/>
</dbReference>
<dbReference type="Proteomes" id="UP000254374">
    <property type="component" value="Unassembled WGS sequence"/>
</dbReference>
<sequence>MKLVSKLVLLNLLYFTGFPAVADSTTDSYTQQQTATNMQKLVEYFKNLGDYLGYNVTQEPSQGNQNYSISYSLINLTTSQLAQAYQFYTLLGSIPVNTFTSSGNAGGSGGGTNTGNAGNPYAQFLPSESTATSNLNPSASILNPLANNTFPNYNTTSSSGQVSVTELIDQKTYQQDPVSQAVLNILGTPDYTYCMDYKNAQTFDGKCSFLYETLVPTNVVGEIPDATTFFSPNYLQQFLNHLNSNALTGPLMYSTQDLGGTQVTSDVAKNGLTAQNQEQLAANFIRYVTGSVIPIALPKWKDYDTLYGRTLLKSITGTPSTPQMQATQTLAKYLASLRTYAAQNSVGISNLYFIMSKRMPQTSPNQQGGNPTSQALNEFNMATWRLYNTTSAGSTSSTGTAGTGTAGAGGTTGTGGTESNNTPWINSLNNAPPAVVEKEIAILLAEINYQLYLDRQIHERLLMTNSILLLQSVRTGAPSTDFSAAQ</sequence>
<reference evidence="3 5" key="1">
    <citation type="submission" date="2017-01" db="EMBL/GenBank/DDBJ databases">
        <authorList>
            <person name="Varghese N."/>
            <person name="Submissions S."/>
        </authorList>
    </citation>
    <scope>NUCLEOTIDE SEQUENCE [LARGE SCALE GENOMIC DNA]</scope>
    <source>
        <strain evidence="3 5">ATCC 33342</strain>
    </source>
</reference>
<reference evidence="4 6" key="2">
    <citation type="submission" date="2018-06" db="EMBL/GenBank/DDBJ databases">
        <authorList>
            <consortium name="Pathogen Informatics"/>
            <person name="Doyle S."/>
        </authorList>
    </citation>
    <scope>NUCLEOTIDE SEQUENCE [LARGE SCALE GENOMIC DNA]</scope>
    <source>
        <strain evidence="4 6">NCTC11401</strain>
    </source>
</reference>
<feature type="signal peptide" evidence="2">
    <location>
        <begin position="1"/>
        <end position="22"/>
    </location>
</feature>
<dbReference type="STRING" id="464.Lgor_2296"/>
<evidence type="ECO:0000313" key="4">
    <source>
        <dbReference type="EMBL" id="STO23510.1"/>
    </source>
</evidence>
<feature type="region of interest" description="Disordered" evidence="1">
    <location>
        <begin position="391"/>
        <end position="426"/>
    </location>
</feature>
<protein>
    <submittedName>
        <fullName evidence="3">Intracellular multiplication protein IcmX</fullName>
    </submittedName>
</protein>
<feature type="compositionally biased region" description="Low complexity" evidence="1">
    <location>
        <begin position="391"/>
        <end position="400"/>
    </location>
</feature>
<evidence type="ECO:0000313" key="6">
    <source>
        <dbReference type="Proteomes" id="UP000254374"/>
    </source>
</evidence>
<dbReference type="Proteomes" id="UP000186808">
    <property type="component" value="Unassembled WGS sequence"/>
</dbReference>
<feature type="region of interest" description="Disordered" evidence="1">
    <location>
        <begin position="105"/>
        <end position="132"/>
    </location>
</feature>